<dbReference type="PANTHER" id="PTHR48449">
    <property type="entry name" value="DUF1985 DOMAIN-CONTAINING PROTEIN"/>
    <property type="match status" value="1"/>
</dbReference>
<name>A0AAE1VMQ2_9SOLA</name>
<dbReference type="AlphaFoldDB" id="A0AAE1VMQ2"/>
<dbReference type="Proteomes" id="UP001291623">
    <property type="component" value="Unassembled WGS sequence"/>
</dbReference>
<dbReference type="InterPro" id="IPR015410">
    <property type="entry name" value="DUF1985"/>
</dbReference>
<dbReference type="Pfam" id="PF09331">
    <property type="entry name" value="DUF1985"/>
    <property type="match status" value="1"/>
</dbReference>
<dbReference type="EMBL" id="JAVYJV010000003">
    <property type="protein sequence ID" value="KAK4374797.1"/>
    <property type="molecule type" value="Genomic_DNA"/>
</dbReference>
<accession>A0AAE1VMQ2</accession>
<protein>
    <recommendedName>
        <fullName evidence="1">DUF1985 domain-containing protein</fullName>
    </recommendedName>
</protein>
<reference evidence="2" key="1">
    <citation type="submission" date="2023-12" db="EMBL/GenBank/DDBJ databases">
        <title>Genome assembly of Anisodus tanguticus.</title>
        <authorList>
            <person name="Wang Y.-J."/>
        </authorList>
    </citation>
    <scope>NUCLEOTIDE SEQUENCE</scope>
    <source>
        <strain evidence="2">KB-2021</strain>
        <tissue evidence="2">Leaf</tissue>
    </source>
</reference>
<feature type="domain" description="DUF1985" evidence="1">
    <location>
        <begin position="110"/>
        <end position="148"/>
    </location>
</feature>
<sequence>MADYDGMDANVVEYFSVGVDPKRPSIEDVVKSFSIAKSGAKMPLDDNNDLTGDIVVKLGMGKSFDVFRGTLKEFESEDFFRASCFEYFLELLEGTVVRFLMKMLYELMKRRIICTSKSEIWTNFCDMPICFGMKEFAIVTGLRCYPPLEPIHTVTLKKPAR</sequence>
<gene>
    <name evidence="2" type="ORF">RND71_005474</name>
</gene>
<proteinExistence type="predicted"/>
<evidence type="ECO:0000313" key="2">
    <source>
        <dbReference type="EMBL" id="KAK4374797.1"/>
    </source>
</evidence>
<evidence type="ECO:0000259" key="1">
    <source>
        <dbReference type="Pfam" id="PF09331"/>
    </source>
</evidence>
<evidence type="ECO:0000313" key="3">
    <source>
        <dbReference type="Proteomes" id="UP001291623"/>
    </source>
</evidence>
<organism evidence="2 3">
    <name type="scientific">Anisodus tanguticus</name>
    <dbReference type="NCBI Taxonomy" id="243964"/>
    <lineage>
        <taxon>Eukaryota</taxon>
        <taxon>Viridiplantae</taxon>
        <taxon>Streptophyta</taxon>
        <taxon>Embryophyta</taxon>
        <taxon>Tracheophyta</taxon>
        <taxon>Spermatophyta</taxon>
        <taxon>Magnoliopsida</taxon>
        <taxon>eudicotyledons</taxon>
        <taxon>Gunneridae</taxon>
        <taxon>Pentapetalae</taxon>
        <taxon>asterids</taxon>
        <taxon>lamiids</taxon>
        <taxon>Solanales</taxon>
        <taxon>Solanaceae</taxon>
        <taxon>Solanoideae</taxon>
        <taxon>Hyoscyameae</taxon>
        <taxon>Anisodus</taxon>
    </lineage>
</organism>
<dbReference type="PANTHER" id="PTHR48449:SF1">
    <property type="entry name" value="DUF1985 DOMAIN-CONTAINING PROTEIN"/>
    <property type="match status" value="1"/>
</dbReference>
<comment type="caution">
    <text evidence="2">The sequence shown here is derived from an EMBL/GenBank/DDBJ whole genome shotgun (WGS) entry which is preliminary data.</text>
</comment>
<keyword evidence="3" id="KW-1185">Reference proteome</keyword>